<keyword evidence="4 7" id="KW-1133">Transmembrane helix</keyword>
<dbReference type="Pfam" id="PF12704">
    <property type="entry name" value="MacB_PCD"/>
    <property type="match status" value="1"/>
</dbReference>
<evidence type="ECO:0000259" key="8">
    <source>
        <dbReference type="Pfam" id="PF02687"/>
    </source>
</evidence>
<dbReference type="InterPro" id="IPR025857">
    <property type="entry name" value="MacB_PCD"/>
</dbReference>
<organism evidence="10 11">
    <name type="scientific">Actinoplanes couchii</name>
    <dbReference type="NCBI Taxonomy" id="403638"/>
    <lineage>
        <taxon>Bacteria</taxon>
        <taxon>Bacillati</taxon>
        <taxon>Actinomycetota</taxon>
        <taxon>Actinomycetes</taxon>
        <taxon>Micromonosporales</taxon>
        <taxon>Micromonosporaceae</taxon>
        <taxon>Actinoplanes</taxon>
    </lineage>
</organism>
<feature type="transmembrane region" description="Helical" evidence="7">
    <location>
        <begin position="249"/>
        <end position="275"/>
    </location>
</feature>
<dbReference type="InterPro" id="IPR050250">
    <property type="entry name" value="Macrolide_Exporter_MacB"/>
</dbReference>
<dbReference type="Pfam" id="PF02687">
    <property type="entry name" value="FtsX"/>
    <property type="match status" value="1"/>
</dbReference>
<evidence type="ECO:0000259" key="9">
    <source>
        <dbReference type="Pfam" id="PF12704"/>
    </source>
</evidence>
<evidence type="ECO:0000256" key="1">
    <source>
        <dbReference type="ARBA" id="ARBA00004651"/>
    </source>
</evidence>
<proteinExistence type="inferred from homology"/>
<gene>
    <name evidence="10" type="ORF">Aco03nite_065400</name>
</gene>
<evidence type="ECO:0000313" key="11">
    <source>
        <dbReference type="Proteomes" id="UP000612282"/>
    </source>
</evidence>
<accession>A0ABQ3XI12</accession>
<comment type="caution">
    <text evidence="10">The sequence shown here is derived from an EMBL/GenBank/DDBJ whole genome shotgun (WGS) entry which is preliminary data.</text>
</comment>
<reference evidence="10 11" key="1">
    <citation type="submission" date="2021-01" db="EMBL/GenBank/DDBJ databases">
        <title>Whole genome shotgun sequence of Actinoplanes couchii NBRC 106145.</title>
        <authorList>
            <person name="Komaki H."/>
            <person name="Tamura T."/>
        </authorList>
    </citation>
    <scope>NUCLEOTIDE SEQUENCE [LARGE SCALE GENOMIC DNA]</scope>
    <source>
        <strain evidence="10 11">NBRC 106145</strain>
    </source>
</reference>
<keyword evidence="11" id="KW-1185">Reference proteome</keyword>
<dbReference type="PANTHER" id="PTHR30572:SF4">
    <property type="entry name" value="ABC TRANSPORTER PERMEASE YTRF"/>
    <property type="match status" value="1"/>
</dbReference>
<feature type="domain" description="ABC3 transporter permease C-terminal" evidence="8">
    <location>
        <begin position="254"/>
        <end position="366"/>
    </location>
</feature>
<evidence type="ECO:0000256" key="7">
    <source>
        <dbReference type="SAM" id="Phobius"/>
    </source>
</evidence>
<dbReference type="Proteomes" id="UP000612282">
    <property type="component" value="Unassembled WGS sequence"/>
</dbReference>
<dbReference type="InterPro" id="IPR003838">
    <property type="entry name" value="ABC3_permease_C"/>
</dbReference>
<sequence length="372" mass="38231">MLGTMLGVGSFVAVLGLTASAGGQIDKRFTEIAATEVTVADIGVVGAADKAMSFPGDASDRVEAINGVVHAGRWWQVPLEDPTVSSALGLDSDSGDIQILAMDPSTIDATRPVLGLGRTFDAFHVGRHEKVALLGSVAAANLGITRLDGNPAVFIDGTPFTVLGIVDSNARMPELLFGVVIPAETALDLYGPPTEQRAGMLIETRVGAASVVADQVPLALRPNAPDLFQVTAAPEPKALQTKVGGDLDVLFLALASISLVIGAIGIANTTLVAVLERTHEIGLRRSLGAQPRHIAVQFLSESTVLGLLGGMIGAAVGIVVVVIAAVVQGWTPLLQTWAVAPAPAVGALIGLLAGAYPALRAARIEPVEALRR</sequence>
<evidence type="ECO:0000313" key="10">
    <source>
        <dbReference type="EMBL" id="GID58136.1"/>
    </source>
</evidence>
<name>A0ABQ3XI12_9ACTN</name>
<dbReference type="EMBL" id="BOMG01000082">
    <property type="protein sequence ID" value="GID58136.1"/>
    <property type="molecule type" value="Genomic_DNA"/>
</dbReference>
<dbReference type="PANTHER" id="PTHR30572">
    <property type="entry name" value="MEMBRANE COMPONENT OF TRANSPORTER-RELATED"/>
    <property type="match status" value="1"/>
</dbReference>
<feature type="transmembrane region" description="Helical" evidence="7">
    <location>
        <begin position="304"/>
        <end position="327"/>
    </location>
</feature>
<evidence type="ECO:0000256" key="4">
    <source>
        <dbReference type="ARBA" id="ARBA00022989"/>
    </source>
</evidence>
<keyword evidence="2" id="KW-1003">Cell membrane</keyword>
<evidence type="ECO:0000256" key="5">
    <source>
        <dbReference type="ARBA" id="ARBA00023136"/>
    </source>
</evidence>
<evidence type="ECO:0000256" key="3">
    <source>
        <dbReference type="ARBA" id="ARBA00022692"/>
    </source>
</evidence>
<feature type="transmembrane region" description="Helical" evidence="7">
    <location>
        <begin position="339"/>
        <end position="359"/>
    </location>
</feature>
<evidence type="ECO:0000256" key="6">
    <source>
        <dbReference type="ARBA" id="ARBA00038076"/>
    </source>
</evidence>
<keyword evidence="3 7" id="KW-0812">Transmembrane</keyword>
<feature type="domain" description="MacB-like periplasmic core" evidence="9">
    <location>
        <begin position="1"/>
        <end position="205"/>
    </location>
</feature>
<evidence type="ECO:0000256" key="2">
    <source>
        <dbReference type="ARBA" id="ARBA00022475"/>
    </source>
</evidence>
<keyword evidence="5 7" id="KW-0472">Membrane</keyword>
<comment type="subcellular location">
    <subcellularLocation>
        <location evidence="1">Cell membrane</location>
        <topology evidence="1">Multi-pass membrane protein</topology>
    </subcellularLocation>
</comment>
<protein>
    <submittedName>
        <fullName evidence="10">ABC transporter permease</fullName>
    </submittedName>
</protein>
<comment type="similarity">
    <text evidence="6">Belongs to the ABC-4 integral membrane protein family.</text>
</comment>